<sequence length="86" mass="10033">MLYLKNYEETFESLKMMIIDLQIFEQRQEERKKLAFQVSCSGHPSNSQKHRPQFSVIKKGTPIKKGGTLAGNTAPSAWMRQQFREK</sequence>
<keyword evidence="2" id="KW-1185">Reference proteome</keyword>
<gene>
    <name evidence="1" type="ORF">CEXT_756991</name>
</gene>
<reference evidence="1 2" key="1">
    <citation type="submission" date="2021-06" db="EMBL/GenBank/DDBJ databases">
        <title>Caerostris extrusa draft genome.</title>
        <authorList>
            <person name="Kono N."/>
            <person name="Arakawa K."/>
        </authorList>
    </citation>
    <scope>NUCLEOTIDE SEQUENCE [LARGE SCALE GENOMIC DNA]</scope>
</reference>
<evidence type="ECO:0000313" key="1">
    <source>
        <dbReference type="EMBL" id="GIX98220.1"/>
    </source>
</evidence>
<dbReference type="AlphaFoldDB" id="A0AAV4PP90"/>
<proteinExistence type="predicted"/>
<protein>
    <submittedName>
        <fullName evidence="1">Uncharacterized protein</fullName>
    </submittedName>
</protein>
<accession>A0AAV4PP90</accession>
<organism evidence="1 2">
    <name type="scientific">Caerostris extrusa</name>
    <name type="common">Bark spider</name>
    <name type="synonym">Caerostris bankana</name>
    <dbReference type="NCBI Taxonomy" id="172846"/>
    <lineage>
        <taxon>Eukaryota</taxon>
        <taxon>Metazoa</taxon>
        <taxon>Ecdysozoa</taxon>
        <taxon>Arthropoda</taxon>
        <taxon>Chelicerata</taxon>
        <taxon>Arachnida</taxon>
        <taxon>Araneae</taxon>
        <taxon>Araneomorphae</taxon>
        <taxon>Entelegynae</taxon>
        <taxon>Araneoidea</taxon>
        <taxon>Araneidae</taxon>
        <taxon>Caerostris</taxon>
    </lineage>
</organism>
<comment type="caution">
    <text evidence="1">The sequence shown here is derived from an EMBL/GenBank/DDBJ whole genome shotgun (WGS) entry which is preliminary data.</text>
</comment>
<name>A0AAV4PP90_CAEEX</name>
<evidence type="ECO:0000313" key="2">
    <source>
        <dbReference type="Proteomes" id="UP001054945"/>
    </source>
</evidence>
<dbReference type="Proteomes" id="UP001054945">
    <property type="component" value="Unassembled WGS sequence"/>
</dbReference>
<dbReference type="EMBL" id="BPLR01004877">
    <property type="protein sequence ID" value="GIX98220.1"/>
    <property type="molecule type" value="Genomic_DNA"/>
</dbReference>